<dbReference type="Gene3D" id="3.40.850.10">
    <property type="entry name" value="Kinesin motor domain"/>
    <property type="match status" value="1"/>
</dbReference>
<dbReference type="Pfam" id="PF00225">
    <property type="entry name" value="Kinesin"/>
    <property type="match status" value="1"/>
</dbReference>
<comment type="similarity">
    <text evidence="3">Belongs to the TRAFAC class myosin-kinesin ATPase superfamily. Kinesin family.</text>
</comment>
<gene>
    <name evidence="6" type="ORF">WA026_018615</name>
</gene>
<accession>A0AAW1UBS1</accession>
<dbReference type="PANTHER" id="PTHR47117">
    <property type="entry name" value="STAR-RELATED LIPID TRANSFER PROTEIN 9"/>
    <property type="match status" value="1"/>
</dbReference>
<keyword evidence="7" id="KW-1185">Reference proteome</keyword>
<evidence type="ECO:0000313" key="7">
    <source>
        <dbReference type="Proteomes" id="UP001431783"/>
    </source>
</evidence>
<dbReference type="PRINTS" id="PR00380">
    <property type="entry name" value="KINESINHEAVY"/>
</dbReference>
<dbReference type="GO" id="GO:0005524">
    <property type="term" value="F:ATP binding"/>
    <property type="evidence" value="ECO:0007669"/>
    <property type="project" value="UniProtKB-UniRule"/>
</dbReference>
<dbReference type="EMBL" id="JARQZJ010000042">
    <property type="protein sequence ID" value="KAK9877505.1"/>
    <property type="molecule type" value="Genomic_DNA"/>
</dbReference>
<feature type="compositionally biased region" description="Polar residues" evidence="4">
    <location>
        <begin position="487"/>
        <end position="498"/>
    </location>
</feature>
<protein>
    <recommendedName>
        <fullName evidence="5">Kinesin motor domain-containing protein</fullName>
    </recommendedName>
</protein>
<keyword evidence="2 3" id="KW-0067">ATP-binding</keyword>
<feature type="binding site" evidence="3">
    <location>
        <begin position="95"/>
        <end position="102"/>
    </location>
    <ligand>
        <name>ATP</name>
        <dbReference type="ChEBI" id="CHEBI:30616"/>
    </ligand>
</feature>
<feature type="compositionally biased region" description="Low complexity" evidence="4">
    <location>
        <begin position="501"/>
        <end position="520"/>
    </location>
</feature>
<dbReference type="SUPFAM" id="SSF52540">
    <property type="entry name" value="P-loop containing nucleoside triphosphate hydrolases"/>
    <property type="match status" value="1"/>
</dbReference>
<evidence type="ECO:0000256" key="2">
    <source>
        <dbReference type="ARBA" id="ARBA00022840"/>
    </source>
</evidence>
<feature type="compositionally biased region" description="Polar residues" evidence="4">
    <location>
        <begin position="521"/>
        <end position="531"/>
    </location>
</feature>
<sequence>MAHLKVIIRVRPLSRREIDNGSIPVIEVENKSAVAITNVKVPESNAGDSRQRVRRFNFDCCFREDATQDDIFDCVEQVVSKAIKRRYHSCVLAYGQSSTGKTHTMMGFPHDPGLTPRLSQKIFEYLQESAIGNELDTMKTTVSYLEIYNEKVHDLLVTDNGHQTHFRTLRVREHPKKGPYVQGLTEHIVQEPQDLLKWVRLGNENRRVASTPSNPHSSRSHSVVTITCDGVRLYLVDLAGSERAGTKIHTTSRFREGANINKSLVALGNVISALAEQPSRNKTFRTRFVPYRDSVLTWLLKDTLGGNSNTVMIATISPSSGCYSETVNTLRFGQRAKLIVSCPVVNEDPKEKIIRELRSEVARLRELLKEFQGHPLGYMPEDKAPHPHETENIPIFLPCKDFDSKESSISDSPVADELIKENAKLNCEDIVAEVPEPQLQPSIHMSTEKLIPVMNVQTSISADKKQIPKFRRTASVDYTGIMDRSRTPSFGSHESLPTTKPPTSGSKLLPKPSLTPKSLTASRTLSSSNPSMRRLSVDKGSSLKDFLQKKSIPQSPKKLEKSVETESTRPAVKSKVDSHRKVVPKPRSDIVANVTRRLYLQSKNKDAGTDMEGFEEVKSEIPNELKICSNARLRLKEITQKALRAHRFKQAETQTDTVVLRVKEISTDVQDLKLHIPEVRNVDTETSPQEMVDVSVGCSLLDNSTCFEGNKFMKVSKTCAVQCSDDMLPPKENASASPAREVSPSRVSFTKYLQRSFQPIQPNIECVNPSISNPIYANSVHINVSHHYLNGKRVNSLSDDSLEEQSASNMLFPTPDLISNHNSLDPNIHATQSEQHRASRELKTQYASENTENDCQVYPQEFESEKPNEKRAEVYSIANIKERINSVRGKICTYLPERYCFEEFQMCSSMHFPSVNLKTALVIDYKDSICYDTVTIYEPTILKSCVKILPNISDDHSDFQVDEDSMNFVPNEIDFQEVPDSLEYHKVNTKKNVRFSPQKLKNGDNMMRAMSKFLEEAATLMSSITKTAKHFETSSNTPKIDDFDLQISLEDISSLEKLFRHKTERKKPKKLPSFQVQTQTDYLPCYHTSSQTLQPERVSHSTQYDEFSMPINKFDYLLEESCNKLEHTLKASHRKVSIRSCTDSEEFLSFPSLNSQNYSLCGNSELNEDLSLESNPVSYSDYGSLNRRKNFQKRQPSCSPSAFLKQLTQMRRQVMESSKENLTAENS</sequence>
<dbReference type="GO" id="GO:0008017">
    <property type="term" value="F:microtubule binding"/>
    <property type="evidence" value="ECO:0007669"/>
    <property type="project" value="InterPro"/>
</dbReference>
<evidence type="ECO:0000256" key="1">
    <source>
        <dbReference type="ARBA" id="ARBA00022741"/>
    </source>
</evidence>
<keyword evidence="1 3" id="KW-0547">Nucleotide-binding</keyword>
<evidence type="ECO:0000259" key="5">
    <source>
        <dbReference type="PROSITE" id="PS50067"/>
    </source>
</evidence>
<dbReference type="InterPro" id="IPR027417">
    <property type="entry name" value="P-loop_NTPase"/>
</dbReference>
<evidence type="ECO:0000313" key="6">
    <source>
        <dbReference type="EMBL" id="KAK9877505.1"/>
    </source>
</evidence>
<dbReference type="AlphaFoldDB" id="A0AAW1UBS1"/>
<name>A0AAW1UBS1_9CUCU</name>
<evidence type="ECO:0000256" key="3">
    <source>
        <dbReference type="PROSITE-ProRule" id="PRU00283"/>
    </source>
</evidence>
<dbReference type="InterPro" id="IPR036961">
    <property type="entry name" value="Kinesin_motor_dom_sf"/>
</dbReference>
<reference evidence="6 7" key="1">
    <citation type="submission" date="2023-03" db="EMBL/GenBank/DDBJ databases">
        <title>Genome insight into feeding habits of ladybird beetles.</title>
        <authorList>
            <person name="Li H.-S."/>
            <person name="Huang Y.-H."/>
            <person name="Pang H."/>
        </authorList>
    </citation>
    <scope>NUCLEOTIDE SEQUENCE [LARGE SCALE GENOMIC DNA]</scope>
    <source>
        <strain evidence="6">SYSU_2023b</strain>
        <tissue evidence="6">Whole body</tissue>
    </source>
</reference>
<proteinExistence type="inferred from homology"/>
<dbReference type="PANTHER" id="PTHR47117:SF1">
    <property type="entry name" value="STAR-RELATED LIPID TRANSFER PROTEIN 9"/>
    <property type="match status" value="1"/>
</dbReference>
<feature type="domain" description="Kinesin motor" evidence="5">
    <location>
        <begin position="3"/>
        <end position="339"/>
    </location>
</feature>
<feature type="region of interest" description="Disordered" evidence="4">
    <location>
        <begin position="478"/>
        <end position="583"/>
    </location>
</feature>
<evidence type="ECO:0000256" key="4">
    <source>
        <dbReference type="SAM" id="MobiDB-lite"/>
    </source>
</evidence>
<dbReference type="SMART" id="SM00129">
    <property type="entry name" value="KISc"/>
    <property type="match status" value="1"/>
</dbReference>
<organism evidence="6 7">
    <name type="scientific">Henosepilachna vigintioctopunctata</name>
    <dbReference type="NCBI Taxonomy" id="420089"/>
    <lineage>
        <taxon>Eukaryota</taxon>
        <taxon>Metazoa</taxon>
        <taxon>Ecdysozoa</taxon>
        <taxon>Arthropoda</taxon>
        <taxon>Hexapoda</taxon>
        <taxon>Insecta</taxon>
        <taxon>Pterygota</taxon>
        <taxon>Neoptera</taxon>
        <taxon>Endopterygota</taxon>
        <taxon>Coleoptera</taxon>
        <taxon>Polyphaga</taxon>
        <taxon>Cucujiformia</taxon>
        <taxon>Coccinelloidea</taxon>
        <taxon>Coccinellidae</taxon>
        <taxon>Epilachninae</taxon>
        <taxon>Epilachnini</taxon>
        <taxon>Henosepilachna</taxon>
    </lineage>
</organism>
<comment type="caution">
    <text evidence="6">The sequence shown here is derived from an EMBL/GenBank/DDBJ whole genome shotgun (WGS) entry which is preliminary data.</text>
</comment>
<dbReference type="GO" id="GO:0007018">
    <property type="term" value="P:microtubule-based movement"/>
    <property type="evidence" value="ECO:0007669"/>
    <property type="project" value="InterPro"/>
</dbReference>
<dbReference type="Proteomes" id="UP001431783">
    <property type="component" value="Unassembled WGS sequence"/>
</dbReference>
<dbReference type="GO" id="GO:0003777">
    <property type="term" value="F:microtubule motor activity"/>
    <property type="evidence" value="ECO:0007669"/>
    <property type="project" value="InterPro"/>
</dbReference>
<dbReference type="PROSITE" id="PS50067">
    <property type="entry name" value="KINESIN_MOTOR_2"/>
    <property type="match status" value="1"/>
</dbReference>
<feature type="compositionally biased region" description="Basic and acidic residues" evidence="4">
    <location>
        <begin position="557"/>
        <end position="567"/>
    </location>
</feature>
<keyword evidence="3" id="KW-0505">Motor protein</keyword>
<dbReference type="InterPro" id="IPR001752">
    <property type="entry name" value="Kinesin_motor_dom"/>
</dbReference>